<dbReference type="EMBL" id="LODT01000042">
    <property type="protein sequence ID" value="KYQ89046.1"/>
    <property type="molecule type" value="Genomic_DNA"/>
</dbReference>
<keyword evidence="2" id="KW-1185">Reference proteome</keyword>
<dbReference type="GO" id="GO:0000814">
    <property type="term" value="C:ESCRT II complex"/>
    <property type="evidence" value="ECO:0007669"/>
    <property type="project" value="InterPro"/>
</dbReference>
<dbReference type="OrthoDB" id="283883at2759"/>
<evidence type="ECO:0000313" key="2">
    <source>
        <dbReference type="Proteomes" id="UP000076078"/>
    </source>
</evidence>
<dbReference type="InterPro" id="IPR036390">
    <property type="entry name" value="WH_DNA-bd_sf"/>
</dbReference>
<dbReference type="PANTHER" id="PTHR12806">
    <property type="entry name" value="EAP30 SUBUNIT OF ELL COMPLEX"/>
    <property type="match status" value="1"/>
</dbReference>
<dbReference type="Proteomes" id="UP000076078">
    <property type="component" value="Unassembled WGS sequence"/>
</dbReference>
<proteinExistence type="predicted"/>
<dbReference type="AlphaFoldDB" id="A0A151Z507"/>
<organism evidence="1 2">
    <name type="scientific">Tieghemostelium lacteum</name>
    <name type="common">Slime mold</name>
    <name type="synonym">Dictyostelium lacteum</name>
    <dbReference type="NCBI Taxonomy" id="361077"/>
    <lineage>
        <taxon>Eukaryota</taxon>
        <taxon>Amoebozoa</taxon>
        <taxon>Evosea</taxon>
        <taxon>Eumycetozoa</taxon>
        <taxon>Dictyostelia</taxon>
        <taxon>Dictyosteliales</taxon>
        <taxon>Raperosteliaceae</taxon>
        <taxon>Tieghemostelium</taxon>
    </lineage>
</organism>
<dbReference type="SUPFAM" id="SSF46785">
    <property type="entry name" value="Winged helix' DNA-binding domain"/>
    <property type="match status" value="1"/>
</dbReference>
<protein>
    <submittedName>
        <fullName evidence="1">EAP30 family protein</fullName>
    </submittedName>
</protein>
<dbReference type="InParanoid" id="A0A151Z507"/>
<evidence type="ECO:0000313" key="1">
    <source>
        <dbReference type="EMBL" id="KYQ89046.1"/>
    </source>
</evidence>
<comment type="caution">
    <text evidence="1">The sequence shown here is derived from an EMBL/GenBank/DDBJ whole genome shotgun (WGS) entry which is preliminary data.</text>
</comment>
<dbReference type="InterPro" id="IPR016689">
    <property type="entry name" value="ESCRT-2_cplx_Snf8"/>
</dbReference>
<reference evidence="1 2" key="1">
    <citation type="submission" date="2015-12" db="EMBL/GenBank/DDBJ databases">
        <title>Dictyostelia acquired genes for synthesis and detection of signals that induce cell-type specialization by lateral gene transfer from prokaryotes.</title>
        <authorList>
            <person name="Gloeckner G."/>
            <person name="Schaap P."/>
        </authorList>
    </citation>
    <scope>NUCLEOTIDE SEQUENCE [LARGE SCALE GENOMIC DNA]</scope>
    <source>
        <strain evidence="1 2">TK</strain>
    </source>
</reference>
<dbReference type="PANTHER" id="PTHR12806:SF0">
    <property type="entry name" value="VACUOLAR-SORTING PROTEIN SNF8"/>
    <property type="match status" value="1"/>
</dbReference>
<gene>
    <name evidence="1" type="ORF">DLAC_10270</name>
</gene>
<dbReference type="STRING" id="361077.A0A151Z507"/>
<dbReference type="GO" id="GO:0043328">
    <property type="term" value="P:protein transport to vacuole involved in ubiquitin-dependent protein catabolic process via the multivesicular body sorting pathway"/>
    <property type="evidence" value="ECO:0007669"/>
    <property type="project" value="TreeGrafter"/>
</dbReference>
<accession>A0A151Z507</accession>
<dbReference type="InterPro" id="IPR040608">
    <property type="entry name" value="Snf8/Vps36"/>
</dbReference>
<dbReference type="Pfam" id="PF04157">
    <property type="entry name" value="EAP30"/>
    <property type="match status" value="1"/>
</dbReference>
<name>A0A151Z507_TIELA</name>
<dbReference type="Gene3D" id="6.10.140.180">
    <property type="match status" value="1"/>
</dbReference>
<sequence length="99" mass="11419">MRRGVGLASIQKNQLQQKQLQSVGEQITAENVNKIKEQLIIFKENLEQFAIKHKKDIIKNPEFRKHFQDMCNSIGVDPLACRFYCSTLVFGDLINLTLI</sequence>